<dbReference type="Proteomes" id="UP000291116">
    <property type="component" value="Unassembled WGS sequence"/>
</dbReference>
<dbReference type="AlphaFoldDB" id="A0A448ZGA1"/>
<proteinExistence type="predicted"/>
<dbReference type="EMBL" id="CAACVS010000329">
    <property type="protein sequence ID" value="VEU41065.1"/>
    <property type="molecule type" value="Genomic_DNA"/>
</dbReference>
<sequence>MIKMTSITRMPLDSIELTLEKASKYAPAETPDHSMRVMTKMIGVVLAKMQVILDIINIIRMLTTVNLIGRSTSLLLIEKRKHGPQRG</sequence>
<name>A0A448ZGA1_9STRA</name>
<gene>
    <name evidence="1" type="ORF">PSNMU_V1.4_AUG-EV-PASAV3_0079680</name>
</gene>
<protein>
    <submittedName>
        <fullName evidence="1">Uncharacterized protein</fullName>
    </submittedName>
</protein>
<evidence type="ECO:0000313" key="1">
    <source>
        <dbReference type="EMBL" id="VEU41065.1"/>
    </source>
</evidence>
<accession>A0A448ZGA1</accession>
<organism evidence="1 2">
    <name type="scientific">Pseudo-nitzschia multistriata</name>
    <dbReference type="NCBI Taxonomy" id="183589"/>
    <lineage>
        <taxon>Eukaryota</taxon>
        <taxon>Sar</taxon>
        <taxon>Stramenopiles</taxon>
        <taxon>Ochrophyta</taxon>
        <taxon>Bacillariophyta</taxon>
        <taxon>Bacillariophyceae</taxon>
        <taxon>Bacillariophycidae</taxon>
        <taxon>Bacillariales</taxon>
        <taxon>Bacillariaceae</taxon>
        <taxon>Pseudo-nitzschia</taxon>
    </lineage>
</organism>
<keyword evidence="2" id="KW-1185">Reference proteome</keyword>
<reference evidence="1 2" key="1">
    <citation type="submission" date="2019-01" db="EMBL/GenBank/DDBJ databases">
        <authorList>
            <person name="Ferrante I. M."/>
        </authorList>
    </citation>
    <scope>NUCLEOTIDE SEQUENCE [LARGE SCALE GENOMIC DNA]</scope>
    <source>
        <strain evidence="1 2">B856</strain>
    </source>
</reference>
<evidence type="ECO:0000313" key="2">
    <source>
        <dbReference type="Proteomes" id="UP000291116"/>
    </source>
</evidence>